<keyword evidence="3" id="KW-1185">Reference proteome</keyword>
<sequence length="96" mass="11619">MVNSDANVAFGCFIFHSDVFLYNRGYIKSLECNFNFKKILIKNRLHIRFWFDDDVQAGYDHDFATYVSLLRTRRLKHRKNNEMYYNLQLDSIRDVI</sequence>
<dbReference type="GO" id="GO:0008174">
    <property type="term" value="F:mRNA methyltransferase activity"/>
    <property type="evidence" value="ECO:0007669"/>
    <property type="project" value="InterPro"/>
</dbReference>
<accession>A0A177AQT6</accession>
<dbReference type="InterPro" id="IPR002588">
    <property type="entry name" value="Alphavirus-like_MT_dom"/>
</dbReference>
<evidence type="ECO:0000313" key="3">
    <source>
        <dbReference type="Proteomes" id="UP000078046"/>
    </source>
</evidence>
<reference evidence="2 3" key="1">
    <citation type="submission" date="2016-04" db="EMBL/GenBank/DDBJ databases">
        <title>The genome of Intoshia linei affirms orthonectids as highly simplified spiralians.</title>
        <authorList>
            <person name="Mikhailov K.V."/>
            <person name="Slusarev G.S."/>
            <person name="Nikitin M.A."/>
            <person name="Logacheva M.D."/>
            <person name="Penin A."/>
            <person name="Aleoshin V."/>
            <person name="Panchin Y.V."/>
        </authorList>
    </citation>
    <scope>NUCLEOTIDE SEQUENCE [LARGE SCALE GENOMIC DNA]</scope>
    <source>
        <strain evidence="2">Intl2013</strain>
        <tissue evidence="2">Whole animal</tissue>
    </source>
</reference>
<name>A0A177AQT6_9BILA</name>
<dbReference type="AlphaFoldDB" id="A0A177AQT6"/>
<gene>
    <name evidence="2" type="ORF">A3Q56_08671</name>
</gene>
<evidence type="ECO:0000259" key="1">
    <source>
        <dbReference type="PROSITE" id="PS51743"/>
    </source>
</evidence>
<dbReference type="GO" id="GO:0016556">
    <property type="term" value="P:mRNA modification"/>
    <property type="evidence" value="ECO:0007669"/>
    <property type="project" value="InterPro"/>
</dbReference>
<proteinExistence type="predicted"/>
<organism evidence="2 3">
    <name type="scientific">Intoshia linei</name>
    <dbReference type="NCBI Taxonomy" id="1819745"/>
    <lineage>
        <taxon>Eukaryota</taxon>
        <taxon>Metazoa</taxon>
        <taxon>Spiralia</taxon>
        <taxon>Lophotrochozoa</taxon>
        <taxon>Mesozoa</taxon>
        <taxon>Orthonectida</taxon>
        <taxon>Rhopaluridae</taxon>
        <taxon>Intoshia</taxon>
    </lineage>
</organism>
<dbReference type="Proteomes" id="UP000078046">
    <property type="component" value="Unassembled WGS sequence"/>
</dbReference>
<dbReference type="EMBL" id="LWCA01002972">
    <property type="protein sequence ID" value="OAF63624.1"/>
    <property type="molecule type" value="Genomic_DNA"/>
</dbReference>
<dbReference type="GO" id="GO:0006396">
    <property type="term" value="P:RNA processing"/>
    <property type="evidence" value="ECO:0007669"/>
    <property type="project" value="InterPro"/>
</dbReference>
<protein>
    <recommendedName>
        <fullName evidence="1">Alphavirus-like MT domain-containing protein</fullName>
    </recommendedName>
</protein>
<comment type="caution">
    <text evidence="2">The sequence shown here is derived from an EMBL/GenBank/DDBJ whole genome shotgun (WGS) entry which is preliminary data.</text>
</comment>
<dbReference type="PROSITE" id="PS51743">
    <property type="entry name" value="ALPHAVIRUS_MT"/>
    <property type="match status" value="1"/>
</dbReference>
<evidence type="ECO:0000313" key="2">
    <source>
        <dbReference type="EMBL" id="OAF63624.1"/>
    </source>
</evidence>
<feature type="domain" description="Alphavirus-like MT" evidence="1">
    <location>
        <begin position="1"/>
        <end position="70"/>
    </location>
</feature>
<dbReference type="GO" id="GO:0003723">
    <property type="term" value="F:RNA binding"/>
    <property type="evidence" value="ECO:0007669"/>
    <property type="project" value="InterPro"/>
</dbReference>